<evidence type="ECO:0000313" key="2">
    <source>
        <dbReference type="Proteomes" id="UP000070467"/>
    </source>
</evidence>
<keyword evidence="2" id="KW-1185">Reference proteome</keyword>
<protein>
    <submittedName>
        <fullName evidence="1">Uncharacterized protein</fullName>
    </submittedName>
</protein>
<dbReference type="Proteomes" id="UP000070467">
    <property type="component" value="Unassembled WGS sequence"/>
</dbReference>
<organism evidence="1 2">
    <name type="scientific">Gemelliphila asaccharolytica</name>
    <dbReference type="NCBI Taxonomy" id="502393"/>
    <lineage>
        <taxon>Bacteria</taxon>
        <taxon>Bacillati</taxon>
        <taxon>Bacillota</taxon>
        <taxon>Bacilli</taxon>
        <taxon>Bacillales</taxon>
        <taxon>Gemellaceae</taxon>
        <taxon>Gemelliphila</taxon>
    </lineage>
</organism>
<comment type="caution">
    <text evidence="1">The sequence shown here is derived from an EMBL/GenBank/DDBJ whole genome shotgun (WGS) entry which is preliminary data.</text>
</comment>
<evidence type="ECO:0000313" key="1">
    <source>
        <dbReference type="EMBL" id="KXB58451.1"/>
    </source>
</evidence>
<dbReference type="RefSeq" id="WP_066129563.1">
    <property type="nucleotide sequence ID" value="NZ_KQ959864.1"/>
</dbReference>
<name>A0ABR5TMF3_9BACL</name>
<sequence length="152" mass="18217">MEKKYEINKDLIKNLGYYYIEDKYNLNNNNINKSIYLAASSLYEHIKVINNVENKIEGILVGDFLSFEYYDILKDDLKKLQMLSSIMGKNYLYLIKENITKRDIRKIAISLPLVLFEFYNKKIMEKDKEILIEKFLNSYDILSILKYKNEKE</sequence>
<gene>
    <name evidence="1" type="ORF">HMPREF1871_00475</name>
</gene>
<accession>A0ABR5TMF3</accession>
<proteinExistence type="predicted"/>
<reference evidence="1 2" key="1">
    <citation type="submission" date="2016-01" db="EMBL/GenBank/DDBJ databases">
        <authorList>
            <person name="Mitreva M."/>
            <person name="Pepin K.H."/>
            <person name="Mihindukulasuriya K.A."/>
            <person name="Fulton R."/>
            <person name="Fronick C."/>
            <person name="O'Laughlin M."/>
            <person name="Miner T."/>
            <person name="Herter B."/>
            <person name="Rosa B.A."/>
            <person name="Cordes M."/>
            <person name="Tomlinson C."/>
            <person name="Wollam A."/>
            <person name="Palsikar V.B."/>
            <person name="Mardis E.R."/>
            <person name="Wilson R.K."/>
        </authorList>
    </citation>
    <scope>NUCLEOTIDE SEQUENCE [LARGE SCALE GENOMIC DNA]</scope>
    <source>
        <strain evidence="1 2">KA00071</strain>
    </source>
</reference>
<dbReference type="EMBL" id="LSDB01000011">
    <property type="protein sequence ID" value="KXB58451.1"/>
    <property type="molecule type" value="Genomic_DNA"/>
</dbReference>